<evidence type="ECO:0000313" key="2">
    <source>
        <dbReference type="EMBL" id="TKR82887.1"/>
    </source>
</evidence>
<dbReference type="AlphaFoldDB" id="A0A4U5NIB0"/>
<reference evidence="2 3" key="2">
    <citation type="journal article" date="2019" name="G3 (Bethesda)">
        <title>Hybrid Assembly of the Genome of the Entomopathogenic Nematode Steinernema carpocapsae Identifies the X-Chromosome.</title>
        <authorList>
            <person name="Serra L."/>
            <person name="Macchietto M."/>
            <person name="Macias-Munoz A."/>
            <person name="McGill C.J."/>
            <person name="Rodriguez I.M."/>
            <person name="Rodriguez B."/>
            <person name="Murad R."/>
            <person name="Mortazavi A."/>
        </authorList>
    </citation>
    <scope>NUCLEOTIDE SEQUENCE [LARGE SCALE GENOMIC DNA]</scope>
    <source>
        <strain evidence="2 3">ALL</strain>
    </source>
</reference>
<comment type="caution">
    <text evidence="2">The sequence shown here is derived from an EMBL/GenBank/DDBJ whole genome shotgun (WGS) entry which is preliminary data.</text>
</comment>
<reference evidence="2 3" key="1">
    <citation type="journal article" date="2015" name="Genome Biol.">
        <title>Comparative genomics of Steinernema reveals deeply conserved gene regulatory networks.</title>
        <authorList>
            <person name="Dillman A.R."/>
            <person name="Macchietto M."/>
            <person name="Porter C.F."/>
            <person name="Rogers A."/>
            <person name="Williams B."/>
            <person name="Antoshechkin I."/>
            <person name="Lee M.M."/>
            <person name="Goodwin Z."/>
            <person name="Lu X."/>
            <person name="Lewis E.E."/>
            <person name="Goodrich-Blair H."/>
            <person name="Stock S.P."/>
            <person name="Adams B.J."/>
            <person name="Sternberg P.W."/>
            <person name="Mortazavi A."/>
        </authorList>
    </citation>
    <scope>NUCLEOTIDE SEQUENCE [LARGE SCALE GENOMIC DNA]</scope>
    <source>
        <strain evidence="2 3">ALL</strain>
    </source>
</reference>
<protein>
    <submittedName>
        <fullName evidence="2">Uncharacterized protein</fullName>
    </submittedName>
</protein>
<feature type="region of interest" description="Disordered" evidence="1">
    <location>
        <begin position="39"/>
        <end position="60"/>
    </location>
</feature>
<dbReference type="Proteomes" id="UP000298663">
    <property type="component" value="Unassembled WGS sequence"/>
</dbReference>
<proteinExistence type="predicted"/>
<dbReference type="EMBL" id="AZBU02000004">
    <property type="protein sequence ID" value="TKR82887.1"/>
    <property type="molecule type" value="Genomic_DNA"/>
</dbReference>
<keyword evidence="3" id="KW-1185">Reference proteome</keyword>
<organism evidence="2 3">
    <name type="scientific">Steinernema carpocapsae</name>
    <name type="common">Entomopathogenic nematode</name>
    <dbReference type="NCBI Taxonomy" id="34508"/>
    <lineage>
        <taxon>Eukaryota</taxon>
        <taxon>Metazoa</taxon>
        <taxon>Ecdysozoa</taxon>
        <taxon>Nematoda</taxon>
        <taxon>Chromadorea</taxon>
        <taxon>Rhabditida</taxon>
        <taxon>Tylenchina</taxon>
        <taxon>Panagrolaimomorpha</taxon>
        <taxon>Strongyloidoidea</taxon>
        <taxon>Steinernematidae</taxon>
        <taxon>Steinernema</taxon>
    </lineage>
</organism>
<sequence>MRRVDWKDPRIVELLEGRLSTQEVADRLSVMLGHTVNKGTVSRTHPRHTTGRASAKDERRKQLRGGVANRVANRQGNATFQKRLGSRNDFPAQQPLQIVAMLYQILPTHDKIRDFLVGPTKIQVFVKSSTPSCEIYPPHATANRQGKCYTTRLDRLTIRNQPSCLACPTCQKRRPDNSEARQTSQFAGPDWLLSDSRISRFHGNEALEMCKS</sequence>
<evidence type="ECO:0000256" key="1">
    <source>
        <dbReference type="SAM" id="MobiDB-lite"/>
    </source>
</evidence>
<name>A0A4U5NIB0_STECR</name>
<accession>A0A4U5NIB0</accession>
<evidence type="ECO:0000313" key="3">
    <source>
        <dbReference type="Proteomes" id="UP000298663"/>
    </source>
</evidence>
<gene>
    <name evidence="2" type="ORF">L596_016559</name>
</gene>